<keyword evidence="2" id="KW-1185">Reference proteome</keyword>
<evidence type="ECO:0000313" key="2">
    <source>
        <dbReference type="Proteomes" id="UP001163324"/>
    </source>
</evidence>
<organism evidence="1 2">
    <name type="scientific">Trichothecium roseum</name>
    <dbReference type="NCBI Taxonomy" id="47278"/>
    <lineage>
        <taxon>Eukaryota</taxon>
        <taxon>Fungi</taxon>
        <taxon>Dikarya</taxon>
        <taxon>Ascomycota</taxon>
        <taxon>Pezizomycotina</taxon>
        <taxon>Sordariomycetes</taxon>
        <taxon>Hypocreomycetidae</taxon>
        <taxon>Hypocreales</taxon>
        <taxon>Hypocreales incertae sedis</taxon>
        <taxon>Trichothecium</taxon>
    </lineage>
</organism>
<sequence length="282" mass="29977">MVATWFITGCSSGFGEIFVRQLRAAGQNVIATGRNAETRLAHLEDTGASVLDLDVTAPAFAINETIRQAWGIYPGGIDVVVNNAGFIVSGAIEEVSQDDMESSMKTNFHGPLNITRAVLPLMRARGTGTLMYISSQAAWHPDVSAGSYCASKAALEAAVGCLAKELAAFGSGIRIIMPEPGYFRTKVFANLNHVAAEVSDYAQFHAGVKEFVAQVVGNEPGDPEKAVARMIEMVDGTGMAAGRTVPLRVPLGTDGWGRIKGEAEDLVRICEEWEGVAKSTDI</sequence>
<protein>
    <submittedName>
        <fullName evidence="1">Uncharacterized protein</fullName>
    </submittedName>
</protein>
<comment type="caution">
    <text evidence="1">The sequence shown here is derived from an EMBL/GenBank/DDBJ whole genome shotgun (WGS) entry which is preliminary data.</text>
</comment>
<evidence type="ECO:0000313" key="1">
    <source>
        <dbReference type="EMBL" id="KAI9899462.1"/>
    </source>
</evidence>
<dbReference type="EMBL" id="CM047944">
    <property type="protein sequence ID" value="KAI9899462.1"/>
    <property type="molecule type" value="Genomic_DNA"/>
</dbReference>
<name>A0ACC0V134_9HYPO</name>
<accession>A0ACC0V134</accession>
<dbReference type="Proteomes" id="UP001163324">
    <property type="component" value="Chromosome 5"/>
</dbReference>
<proteinExistence type="predicted"/>
<gene>
    <name evidence="1" type="ORF">N3K66_005923</name>
</gene>
<reference evidence="1" key="1">
    <citation type="submission" date="2022-10" db="EMBL/GenBank/DDBJ databases">
        <title>Complete Genome of Trichothecium roseum strain YXFP-22015, a Plant Pathogen Isolated from Citrus.</title>
        <authorList>
            <person name="Wang Y."/>
            <person name="Zhu L."/>
        </authorList>
    </citation>
    <scope>NUCLEOTIDE SEQUENCE</scope>
    <source>
        <strain evidence="1">YXFP-22015</strain>
    </source>
</reference>